<protein>
    <submittedName>
        <fullName evidence="1">Uncharacterized protein</fullName>
    </submittedName>
</protein>
<organism evidence="1 2">
    <name type="scientific">Pseudomonas canadensis</name>
    <dbReference type="NCBI Taxonomy" id="915099"/>
    <lineage>
        <taxon>Bacteria</taxon>
        <taxon>Pseudomonadati</taxon>
        <taxon>Pseudomonadota</taxon>
        <taxon>Gammaproteobacteria</taxon>
        <taxon>Pseudomonadales</taxon>
        <taxon>Pseudomonadaceae</taxon>
        <taxon>Pseudomonas</taxon>
    </lineage>
</organism>
<evidence type="ECO:0000313" key="2">
    <source>
        <dbReference type="Proteomes" id="UP001322392"/>
    </source>
</evidence>
<proteinExistence type="predicted"/>
<name>A0ABZ1A1I0_9PSED</name>
<reference evidence="1 2" key="1">
    <citation type="submission" date="2023-12" db="EMBL/GenBank/DDBJ databases">
        <title>First complete genome sequence of Pseudomonas canadensis strain Pcan-CK-23 isolated from homogenized tissues of Zophobas morio larvae.</title>
        <authorList>
            <person name="Kundlacz C."/>
            <person name="Aldeia C."/>
            <person name="Eddoubaji Y."/>
            <person name="Campos-Madueno E.I."/>
            <person name="Endimiani A."/>
        </authorList>
    </citation>
    <scope>NUCLEOTIDE SEQUENCE [LARGE SCALE GENOMIC DNA]</scope>
    <source>
        <strain evidence="1 2">Pcan-CK-23</strain>
    </source>
</reference>
<dbReference type="RefSeq" id="WP_323986053.1">
    <property type="nucleotide sequence ID" value="NZ_CP139639.1"/>
</dbReference>
<accession>A0ABZ1A1I0</accession>
<evidence type="ECO:0000313" key="1">
    <source>
        <dbReference type="EMBL" id="WRI22219.1"/>
    </source>
</evidence>
<gene>
    <name evidence="1" type="ORF">SPL95_16510</name>
</gene>
<keyword evidence="2" id="KW-1185">Reference proteome</keyword>
<dbReference type="Proteomes" id="UP001322392">
    <property type="component" value="Chromosome"/>
</dbReference>
<dbReference type="EMBL" id="CP139639">
    <property type="protein sequence ID" value="WRI22219.1"/>
    <property type="molecule type" value="Genomic_DNA"/>
</dbReference>
<sequence length="67" mass="7638">MPIRSALSESSTIDWKIPRTAPARTLWRRLAEYSALAKLDRLVRVRAAKAWWLGKATIKRSSRNGSD</sequence>